<proteinExistence type="inferred from homology"/>
<dbReference type="FunFam" id="2.30.30.30:FF:000009">
    <property type="entry name" value="60S ribosomal protein L26"/>
    <property type="match status" value="1"/>
</dbReference>
<keyword evidence="2" id="KW-0689">Ribosomal protein</keyword>
<evidence type="ECO:0000256" key="1">
    <source>
        <dbReference type="ARBA" id="ARBA00010618"/>
    </source>
</evidence>
<evidence type="ECO:0000256" key="3">
    <source>
        <dbReference type="ARBA" id="ARBA00023274"/>
    </source>
</evidence>
<dbReference type="InterPro" id="IPR008991">
    <property type="entry name" value="Translation_prot_SH3-like_sf"/>
</dbReference>
<dbReference type="Pfam" id="PF16906">
    <property type="entry name" value="Ribosomal_L26"/>
    <property type="match status" value="1"/>
</dbReference>
<organism evidence="4 5">
    <name type="scientific">Nyctereutes procyonoides</name>
    <name type="common">Raccoon dog</name>
    <name type="synonym">Canis procyonoides</name>
    <dbReference type="NCBI Taxonomy" id="34880"/>
    <lineage>
        <taxon>Eukaryota</taxon>
        <taxon>Metazoa</taxon>
        <taxon>Chordata</taxon>
        <taxon>Craniata</taxon>
        <taxon>Vertebrata</taxon>
        <taxon>Euteleostomi</taxon>
        <taxon>Mammalia</taxon>
        <taxon>Eutheria</taxon>
        <taxon>Laurasiatheria</taxon>
        <taxon>Carnivora</taxon>
        <taxon>Caniformia</taxon>
        <taxon>Canidae</taxon>
        <taxon>Nyctereutes</taxon>
    </lineage>
</organism>
<name>A0A811Z1D2_NYCPR</name>
<keyword evidence="5" id="KW-1185">Reference proteome</keyword>
<dbReference type="EMBL" id="CAJHUB010000751">
    <property type="protein sequence ID" value="CAD7681284.1"/>
    <property type="molecule type" value="Genomic_DNA"/>
</dbReference>
<evidence type="ECO:0000256" key="2">
    <source>
        <dbReference type="ARBA" id="ARBA00022980"/>
    </source>
</evidence>
<dbReference type="Proteomes" id="UP000645828">
    <property type="component" value="Unassembled WGS sequence"/>
</dbReference>
<keyword evidence="3" id="KW-0687">Ribonucleoprotein</keyword>
<evidence type="ECO:0000313" key="4">
    <source>
        <dbReference type="EMBL" id="CAD7681284.1"/>
    </source>
</evidence>
<dbReference type="GO" id="GO:0031090">
    <property type="term" value="C:organelle membrane"/>
    <property type="evidence" value="ECO:0007669"/>
    <property type="project" value="UniProtKB-ARBA"/>
</dbReference>
<dbReference type="AlphaFoldDB" id="A0A811Z1D2"/>
<dbReference type="PANTHER" id="PTHR11143">
    <property type="entry name" value="60S RIBOSOMAL PROTEIN L26 FAMILY MEMBER"/>
    <property type="match status" value="1"/>
</dbReference>
<dbReference type="GO" id="GO:0003735">
    <property type="term" value="F:structural constituent of ribosome"/>
    <property type="evidence" value="ECO:0007669"/>
    <property type="project" value="InterPro"/>
</dbReference>
<dbReference type="InterPro" id="IPR005756">
    <property type="entry name" value="Ribosomal_uL24_euk/arc"/>
</dbReference>
<dbReference type="NCBIfam" id="TIGR01080">
    <property type="entry name" value="rplX_A_E"/>
    <property type="match status" value="1"/>
</dbReference>
<dbReference type="SUPFAM" id="SSF50104">
    <property type="entry name" value="Translation proteins SH3-like domain"/>
    <property type="match status" value="1"/>
</dbReference>
<dbReference type="InterPro" id="IPR014722">
    <property type="entry name" value="Rib_uL2_dom2"/>
</dbReference>
<comment type="caution">
    <text evidence="4">The sequence shown here is derived from an EMBL/GenBank/DDBJ whole genome shotgun (WGS) entry which is preliminary data.</text>
</comment>
<reference evidence="4" key="1">
    <citation type="submission" date="2020-12" db="EMBL/GenBank/DDBJ databases">
        <authorList>
            <consortium name="Molecular Ecology Group"/>
        </authorList>
    </citation>
    <scope>NUCLEOTIDE SEQUENCE</scope>
    <source>
        <strain evidence="4">TBG_1078</strain>
    </source>
</reference>
<accession>A0A811Z1D2</accession>
<dbReference type="Gene3D" id="2.30.30.30">
    <property type="match status" value="1"/>
</dbReference>
<protein>
    <submittedName>
        <fullName evidence="4">(raccoon dog) hypothetical protein</fullName>
    </submittedName>
</protein>
<sequence>MKFNPFVTSDWSKNRKRYLNAPSYIHRKIISSLSKELRQKYNVRSMPIQKDEVQGVQEHYKGQQIGKAVQVYRKKYVISTEQVQQKKANGTSVHAAIYFSKVVMTRPKMGKDCKKILEHKAKCHQVGKERANI</sequence>
<dbReference type="GO" id="GO:0006412">
    <property type="term" value="P:translation"/>
    <property type="evidence" value="ECO:0007669"/>
    <property type="project" value="InterPro"/>
</dbReference>
<evidence type="ECO:0000313" key="5">
    <source>
        <dbReference type="Proteomes" id="UP000645828"/>
    </source>
</evidence>
<comment type="similarity">
    <text evidence="1">Belongs to the universal ribosomal protein uL24 family.</text>
</comment>
<dbReference type="GO" id="GO:0015934">
    <property type="term" value="C:large ribosomal subunit"/>
    <property type="evidence" value="ECO:0007669"/>
    <property type="project" value="InterPro"/>
</dbReference>
<gene>
    <name evidence="4" type="ORF">NYPRO_LOCUS14076</name>
</gene>